<evidence type="ECO:0000256" key="1">
    <source>
        <dbReference type="ARBA" id="ARBA00006479"/>
    </source>
</evidence>
<dbReference type="InterPro" id="IPR043129">
    <property type="entry name" value="ATPase_NBD"/>
</dbReference>
<dbReference type="Gene3D" id="3.30.420.40">
    <property type="match status" value="2"/>
</dbReference>
<dbReference type="SUPFAM" id="SSF53067">
    <property type="entry name" value="Actin-like ATPase domain"/>
    <property type="match status" value="1"/>
</dbReference>
<sequence>MNYFLVADIGGTKLATALFTNEGILIGSKEVKSENKDGELLFKKLVESFEMLLAVEGLSFDKIGGIGIGVPGIVDPNAGIAIYQNNLPWRDFPLKQRLQNIFPDTKISIDNDVYMATYGEFVARSFTVETFVYVTVSTGISCCTISEGKFIRGAGMAGEIGFSLTSQSGHTLEASVAGPILEKNGRVAFNDPQLSLKDMMLRYYEGDLRATSIVGEAVVALAKEIFHILLFVDPTCIVIGGGVFNNHPSLLEAVRLELRQYLNHPLLEGKEKRIEASIYKGNAGLQGAFARCR</sequence>
<dbReference type="InterPro" id="IPR000600">
    <property type="entry name" value="ROK"/>
</dbReference>
<name>A0ABU4GE48_9BACL</name>
<proteinExistence type="inferred from homology"/>
<gene>
    <name evidence="2" type="ORF">QT711_18670</name>
</gene>
<comment type="similarity">
    <text evidence="1">Belongs to the ROK (NagC/XylR) family.</text>
</comment>
<dbReference type="Pfam" id="PF00480">
    <property type="entry name" value="ROK"/>
    <property type="match status" value="1"/>
</dbReference>
<dbReference type="Proteomes" id="UP001282284">
    <property type="component" value="Unassembled WGS sequence"/>
</dbReference>
<evidence type="ECO:0000313" key="2">
    <source>
        <dbReference type="EMBL" id="MDW0115181.1"/>
    </source>
</evidence>
<comment type="caution">
    <text evidence="2">The sequence shown here is derived from an EMBL/GenBank/DDBJ whole genome shotgun (WGS) entry which is preliminary data.</text>
</comment>
<organism evidence="2 3">
    <name type="scientific">Sporosarcina saromensis</name>
    <dbReference type="NCBI Taxonomy" id="359365"/>
    <lineage>
        <taxon>Bacteria</taxon>
        <taxon>Bacillati</taxon>
        <taxon>Bacillota</taxon>
        <taxon>Bacilli</taxon>
        <taxon>Bacillales</taxon>
        <taxon>Caryophanaceae</taxon>
        <taxon>Sporosarcina</taxon>
    </lineage>
</organism>
<dbReference type="PANTHER" id="PTHR18964:SF149">
    <property type="entry name" value="BIFUNCTIONAL UDP-N-ACETYLGLUCOSAMINE 2-EPIMERASE_N-ACETYLMANNOSAMINE KINASE"/>
    <property type="match status" value="1"/>
</dbReference>
<dbReference type="RefSeq" id="WP_317946788.1">
    <property type="nucleotide sequence ID" value="NZ_JAUBDI010000032.1"/>
</dbReference>
<evidence type="ECO:0000313" key="3">
    <source>
        <dbReference type="Proteomes" id="UP001282284"/>
    </source>
</evidence>
<protein>
    <submittedName>
        <fullName evidence="2">ROK family protein</fullName>
    </submittedName>
</protein>
<dbReference type="EMBL" id="JAUBDI010000032">
    <property type="protein sequence ID" value="MDW0115181.1"/>
    <property type="molecule type" value="Genomic_DNA"/>
</dbReference>
<reference evidence="2 3" key="1">
    <citation type="submission" date="2023-06" db="EMBL/GenBank/DDBJ databases">
        <title>Sporosarcina sp. nov., isolated from Korean traditional fermented seafood 'Jeotgal'.</title>
        <authorList>
            <person name="Yang A.I."/>
            <person name="Shin N.-R."/>
        </authorList>
    </citation>
    <scope>NUCLEOTIDE SEQUENCE [LARGE SCALE GENOMIC DNA]</scope>
    <source>
        <strain evidence="2 3">KCTC13119</strain>
    </source>
</reference>
<accession>A0ABU4GE48</accession>
<dbReference type="PANTHER" id="PTHR18964">
    <property type="entry name" value="ROK (REPRESSOR, ORF, KINASE) FAMILY"/>
    <property type="match status" value="1"/>
</dbReference>
<keyword evidence="3" id="KW-1185">Reference proteome</keyword>